<sequence length="496" mass="51000">MSGSAPSQQQQASSAAPAGALPAIELGPDGRPVKKSSEEMKKMSKQEKAAYQEAQRAWKAAQSAAPASGGKGAKASAATSGEGRASGAGNGAPATASGAAARRPGTAVSAHQDAVGSQAAAGGNRGASSRSADGNAFSHLPVPISERKLPIAPPRGLHPAVVLLGARIVASMTAPASGADSVDCASLGETSAALRGANARCVAMLEAFRSLINDYSTPQSAVLSRHLTQYLGLHISYLAEIRPLSPGMGSAIRALKHEISVLPPDMSDAEAKASLVEFIDTYVQERIVLAQRAIAQHAAAKIKNGDVILAFGASSAVRGILLAAHAQGKRFQVVILDSRPRNEGRELARHLVNAGVECSYALISALSFAARGATKVLLGANGLLANGALLARAGTAQVALVAARLNLPVIVACETYKFTQTIHLDSITFNELGDPSELRTPPGGASASPAADKRVAPAVNLLFDVTPPEFLTVRLQLSDSKLVTSTSFNRLLRYVT</sequence>
<keyword evidence="3" id="KW-0963">Cytoplasm</keyword>
<comment type="subunit">
    <text evidence="8">Component of the translation initiation factor 2B (eIF2B) complex which is a heterodecamer of two sets of five different subunits: alpha, beta, gamma, delta and epsilon. Subunits alpha, beta and delta comprise a regulatory subcomplex and subunits epsilon and gamma comprise a catalytic subcomplex. Within the complex, the hexameric regulatory complex resides at the center, with the two heterodimeric catalytic subcomplexes bound on opposite sides.</text>
</comment>
<dbReference type="SUPFAM" id="SSF100950">
    <property type="entry name" value="NagB/RpiA/CoA transferase-like"/>
    <property type="match status" value="1"/>
</dbReference>
<dbReference type="Pfam" id="PF01008">
    <property type="entry name" value="IF-2B"/>
    <property type="match status" value="1"/>
</dbReference>
<comment type="similarity">
    <text evidence="2 9">Belongs to the eIF-2B alpha/beta/delta subunits family.</text>
</comment>
<evidence type="ECO:0000256" key="2">
    <source>
        <dbReference type="ARBA" id="ARBA00007251"/>
    </source>
</evidence>
<feature type="region of interest" description="Disordered" evidence="10">
    <location>
        <begin position="1"/>
        <end position="134"/>
    </location>
</feature>
<evidence type="ECO:0000313" key="11">
    <source>
        <dbReference type="EMBL" id="BAK01674.1"/>
    </source>
</evidence>
<protein>
    <recommendedName>
        <fullName evidence="6">Translation initiation factor eIF2B subunit delta</fullName>
    </recommendedName>
    <alternativeName>
        <fullName evidence="7">eIF2B GDP-GTP exchange factor subunit delta</fullName>
    </alternativeName>
</protein>
<dbReference type="Gene3D" id="3.40.50.10470">
    <property type="entry name" value="Translation initiation factor eif-2b, domain 2"/>
    <property type="match status" value="1"/>
</dbReference>
<dbReference type="EMBL" id="AK370474">
    <property type="protein sequence ID" value="BAK01674.1"/>
    <property type="molecule type" value="mRNA"/>
</dbReference>
<dbReference type="GO" id="GO:0005829">
    <property type="term" value="C:cytosol"/>
    <property type="evidence" value="ECO:0007669"/>
    <property type="project" value="UniProtKB-SubCell"/>
</dbReference>
<dbReference type="PANTHER" id="PTHR10233:SF14">
    <property type="entry name" value="TRANSLATION INITIATION FACTOR EIF-2B SUBUNIT DELTA"/>
    <property type="match status" value="1"/>
</dbReference>
<organism evidence="11">
    <name type="scientific">Hordeum vulgare subsp. vulgare</name>
    <name type="common">Domesticated barley</name>
    <dbReference type="NCBI Taxonomy" id="112509"/>
    <lineage>
        <taxon>Eukaryota</taxon>
        <taxon>Viridiplantae</taxon>
        <taxon>Streptophyta</taxon>
        <taxon>Embryophyta</taxon>
        <taxon>Tracheophyta</taxon>
        <taxon>Spermatophyta</taxon>
        <taxon>Magnoliopsida</taxon>
        <taxon>Liliopsida</taxon>
        <taxon>Poales</taxon>
        <taxon>Poaceae</taxon>
        <taxon>BOP clade</taxon>
        <taxon>Pooideae</taxon>
        <taxon>Triticodae</taxon>
        <taxon>Triticeae</taxon>
        <taxon>Hordeinae</taxon>
        <taxon>Hordeum</taxon>
    </lineage>
</organism>
<dbReference type="InterPro" id="IPR037171">
    <property type="entry name" value="NagB/RpiA_transferase-like"/>
</dbReference>
<evidence type="ECO:0000256" key="5">
    <source>
        <dbReference type="ARBA" id="ARBA00022917"/>
    </source>
</evidence>
<feature type="compositionally biased region" description="Low complexity" evidence="10">
    <location>
        <begin position="1"/>
        <end position="20"/>
    </location>
</feature>
<feature type="compositionally biased region" description="Low complexity" evidence="10">
    <location>
        <begin position="116"/>
        <end position="134"/>
    </location>
</feature>
<comment type="subcellular location">
    <subcellularLocation>
        <location evidence="1">Cytoplasm</location>
        <location evidence="1">Cytosol</location>
    </subcellularLocation>
</comment>
<accession>F2E2V2</accession>
<evidence type="ECO:0000256" key="3">
    <source>
        <dbReference type="ARBA" id="ARBA00022490"/>
    </source>
</evidence>
<keyword evidence="5" id="KW-0648">Protein biosynthesis</keyword>
<evidence type="ECO:0000256" key="4">
    <source>
        <dbReference type="ARBA" id="ARBA00022540"/>
    </source>
</evidence>
<evidence type="ECO:0000256" key="9">
    <source>
        <dbReference type="RuleBase" id="RU003814"/>
    </source>
</evidence>
<reference evidence="11" key="1">
    <citation type="journal article" date="2011" name="Plant Physiol.">
        <title>Comprehensive sequence analysis of 24,783 barley full-length cDNAs derived from 12 clone libraries.</title>
        <authorList>
            <person name="Matsumoto T."/>
            <person name="Tanaka T."/>
            <person name="Sakai H."/>
            <person name="Amano N."/>
            <person name="Kanamori H."/>
            <person name="Kurita K."/>
            <person name="Kikuta A."/>
            <person name="Kamiya K."/>
            <person name="Yamamoto M."/>
            <person name="Ikawa H."/>
            <person name="Fujii N."/>
            <person name="Hori K."/>
            <person name="Itoh T."/>
            <person name="Sato K."/>
        </authorList>
    </citation>
    <scope>NUCLEOTIDE SEQUENCE</scope>
    <source>
        <tissue evidence="11">Shoot and root</tissue>
    </source>
</reference>
<dbReference type="PANTHER" id="PTHR10233">
    <property type="entry name" value="TRANSLATION INITIATION FACTOR EIF-2B"/>
    <property type="match status" value="1"/>
</dbReference>
<feature type="compositionally biased region" description="Low complexity" evidence="10">
    <location>
        <begin position="57"/>
        <end position="78"/>
    </location>
</feature>
<dbReference type="InterPro" id="IPR042529">
    <property type="entry name" value="IF_2B-like_C"/>
</dbReference>
<feature type="compositionally biased region" description="Basic and acidic residues" evidence="10">
    <location>
        <begin position="31"/>
        <end position="50"/>
    </location>
</feature>
<evidence type="ECO:0000256" key="10">
    <source>
        <dbReference type="SAM" id="MobiDB-lite"/>
    </source>
</evidence>
<evidence type="ECO:0000256" key="6">
    <source>
        <dbReference type="ARBA" id="ARBA00044147"/>
    </source>
</evidence>
<evidence type="ECO:0000256" key="1">
    <source>
        <dbReference type="ARBA" id="ARBA00004514"/>
    </source>
</evidence>
<keyword evidence="4" id="KW-0396">Initiation factor</keyword>
<name>F2E2V2_HORVV</name>
<dbReference type="InterPro" id="IPR000649">
    <property type="entry name" value="IF-2B-related"/>
</dbReference>
<dbReference type="AlphaFoldDB" id="F2E2V2"/>
<feature type="compositionally biased region" description="Low complexity" evidence="10">
    <location>
        <begin position="91"/>
        <end position="107"/>
    </location>
</feature>
<dbReference type="GO" id="GO:0003743">
    <property type="term" value="F:translation initiation factor activity"/>
    <property type="evidence" value="ECO:0007669"/>
    <property type="project" value="UniProtKB-KW"/>
</dbReference>
<evidence type="ECO:0000256" key="8">
    <source>
        <dbReference type="ARBA" id="ARBA00046432"/>
    </source>
</evidence>
<proteinExistence type="evidence at transcript level"/>
<evidence type="ECO:0000256" key="7">
    <source>
        <dbReference type="ARBA" id="ARBA00044356"/>
    </source>
</evidence>